<keyword evidence="1" id="KW-0472">Membrane</keyword>
<proteinExistence type="predicted"/>
<evidence type="ECO:0000256" key="1">
    <source>
        <dbReference type="SAM" id="Phobius"/>
    </source>
</evidence>
<feature type="domain" description="Protein FecR C-terminal" evidence="3">
    <location>
        <begin position="258"/>
        <end position="325"/>
    </location>
</feature>
<organism evidence="4 5">
    <name type="scientific">Dyadobacter luteus</name>
    <dbReference type="NCBI Taxonomy" id="2259619"/>
    <lineage>
        <taxon>Bacteria</taxon>
        <taxon>Pseudomonadati</taxon>
        <taxon>Bacteroidota</taxon>
        <taxon>Cytophagia</taxon>
        <taxon>Cytophagales</taxon>
        <taxon>Spirosomataceae</taxon>
        <taxon>Dyadobacter</taxon>
    </lineage>
</organism>
<dbReference type="PIRSF" id="PIRSF018266">
    <property type="entry name" value="FecR"/>
    <property type="match status" value="1"/>
</dbReference>
<dbReference type="InterPro" id="IPR006860">
    <property type="entry name" value="FecR"/>
</dbReference>
<accession>A0A3D8YGK5</accession>
<keyword evidence="5" id="KW-1185">Reference proteome</keyword>
<dbReference type="Pfam" id="PF16344">
    <property type="entry name" value="FecR_C"/>
    <property type="match status" value="1"/>
</dbReference>
<gene>
    <name evidence="4" type="ORF">DSL64_04970</name>
</gene>
<dbReference type="PANTHER" id="PTHR30273:SF2">
    <property type="entry name" value="PROTEIN FECR"/>
    <property type="match status" value="1"/>
</dbReference>
<evidence type="ECO:0008006" key="6">
    <source>
        <dbReference type="Google" id="ProtNLM"/>
    </source>
</evidence>
<evidence type="ECO:0000259" key="2">
    <source>
        <dbReference type="Pfam" id="PF04773"/>
    </source>
</evidence>
<name>A0A3D8YGK5_9BACT</name>
<keyword evidence="1" id="KW-0812">Transmembrane</keyword>
<feature type="transmembrane region" description="Helical" evidence="1">
    <location>
        <begin position="75"/>
        <end position="95"/>
    </location>
</feature>
<feature type="domain" description="FecR protein" evidence="2">
    <location>
        <begin position="118"/>
        <end position="207"/>
    </location>
</feature>
<dbReference type="Gene3D" id="3.55.50.30">
    <property type="match status" value="1"/>
</dbReference>
<evidence type="ECO:0000259" key="3">
    <source>
        <dbReference type="Pfam" id="PF16344"/>
    </source>
</evidence>
<comment type="caution">
    <text evidence="4">The sequence shown here is derived from an EMBL/GenBank/DDBJ whole genome shotgun (WGS) entry which is preliminary data.</text>
</comment>
<dbReference type="GO" id="GO:0016989">
    <property type="term" value="F:sigma factor antagonist activity"/>
    <property type="evidence" value="ECO:0007669"/>
    <property type="project" value="TreeGrafter"/>
</dbReference>
<dbReference type="RefSeq" id="WP_115829532.1">
    <property type="nucleotide sequence ID" value="NZ_QNUL01000002.1"/>
</dbReference>
<dbReference type="Pfam" id="PF04773">
    <property type="entry name" value="FecR"/>
    <property type="match status" value="1"/>
</dbReference>
<dbReference type="Proteomes" id="UP000256373">
    <property type="component" value="Unassembled WGS sequence"/>
</dbReference>
<keyword evidence="1" id="KW-1133">Transmembrane helix</keyword>
<evidence type="ECO:0000313" key="4">
    <source>
        <dbReference type="EMBL" id="REA63781.1"/>
    </source>
</evidence>
<dbReference type="InterPro" id="IPR032508">
    <property type="entry name" value="FecR_C"/>
</dbReference>
<reference evidence="4 5" key="1">
    <citation type="submission" date="2018-07" db="EMBL/GenBank/DDBJ databases">
        <title>Dyadobacter roseus sp. nov., isolated from rose rhizosphere soil.</title>
        <authorList>
            <person name="Chen L."/>
        </authorList>
    </citation>
    <scope>NUCLEOTIDE SEQUENCE [LARGE SCALE GENOMIC DNA]</scope>
    <source>
        <strain evidence="4 5">RS19</strain>
    </source>
</reference>
<sequence>MNHKAPSSEILKRYLSNECTEAEKALVDSWYQSLDLKSGETFSEWDEELLYRKIEEQVFEKNTVSYKRQNSISRLWIYVSGIAAVLLLSLGYIFYTSQTGDIKQLTATIQPVRFSNTQKKTARYQLPDESIVWLQPGSVIEHPRKFNASTREINFTGEAFFDITRNPEKPFIILTNKLKTQVLGTSFNIQARKNDEKYLVSVVTGSVSVSASDNTNESETVLLKPQQQAVFSTSTSGITLNQIEEKKTDAEPWQPVSLTFDDASLTEITSRLQKTFRVKISLSNPAMKGCVLKVDFDRQNLPEILEMLNTLLGSTYEMEGNHITLSGSGCSEN</sequence>
<dbReference type="Gene3D" id="2.60.120.1440">
    <property type="match status" value="1"/>
</dbReference>
<dbReference type="InterPro" id="IPR012373">
    <property type="entry name" value="Ferrdict_sens_TM"/>
</dbReference>
<dbReference type="AlphaFoldDB" id="A0A3D8YGK5"/>
<protein>
    <recommendedName>
        <fullName evidence="6">FecR family protein</fullName>
    </recommendedName>
</protein>
<dbReference type="PANTHER" id="PTHR30273">
    <property type="entry name" value="PERIPLASMIC SIGNAL SENSOR AND SIGMA FACTOR ACTIVATOR FECR-RELATED"/>
    <property type="match status" value="1"/>
</dbReference>
<evidence type="ECO:0000313" key="5">
    <source>
        <dbReference type="Proteomes" id="UP000256373"/>
    </source>
</evidence>
<dbReference type="EMBL" id="QNUL01000002">
    <property type="protein sequence ID" value="REA63781.1"/>
    <property type="molecule type" value="Genomic_DNA"/>
</dbReference>
<dbReference type="OrthoDB" id="1452822at2"/>